<dbReference type="Proteomes" id="UP000663877">
    <property type="component" value="Unassembled WGS sequence"/>
</dbReference>
<gene>
    <name evidence="2" type="ORF">BJG266_LOCUS13311</name>
    <name evidence="3" type="ORF">BJG266_LOCUS26150</name>
    <name evidence="4" type="ORF">QVE165_LOCUS35681</name>
    <name evidence="5" type="ORF">QVE165_LOCUS39644</name>
    <name evidence="6" type="ORF">QVE165_LOCUS39723</name>
</gene>
<evidence type="ECO:0000313" key="7">
    <source>
        <dbReference type="Proteomes" id="UP000663832"/>
    </source>
</evidence>
<dbReference type="EMBL" id="CAJNOM010000443">
    <property type="protein sequence ID" value="CAF1441369.1"/>
    <property type="molecule type" value="Genomic_DNA"/>
</dbReference>
<evidence type="ECO:0000313" key="2">
    <source>
        <dbReference type="EMBL" id="CAF0952787.1"/>
    </source>
</evidence>
<protein>
    <submittedName>
        <fullName evidence="5">Uncharacterized protein</fullName>
    </submittedName>
</protein>
<evidence type="ECO:0000313" key="6">
    <source>
        <dbReference type="EMBL" id="CAF1442416.1"/>
    </source>
</evidence>
<dbReference type="EMBL" id="CAJNOI010000053">
    <property type="protein sequence ID" value="CAF0952787.1"/>
    <property type="molecule type" value="Genomic_DNA"/>
</dbReference>
<dbReference type="AlphaFoldDB" id="A0A815P1I0"/>
<evidence type="ECO:0000313" key="5">
    <source>
        <dbReference type="EMBL" id="CAF1441369.1"/>
    </source>
</evidence>
<reference evidence="5" key="1">
    <citation type="submission" date="2021-02" db="EMBL/GenBank/DDBJ databases">
        <authorList>
            <person name="Nowell W R."/>
        </authorList>
    </citation>
    <scope>NUCLEOTIDE SEQUENCE</scope>
</reference>
<dbReference type="Proteomes" id="UP000663832">
    <property type="component" value="Unassembled WGS sequence"/>
</dbReference>
<keyword evidence="1" id="KW-0472">Membrane</keyword>
<name>A0A815P1I0_9BILA</name>
<evidence type="ECO:0000313" key="4">
    <source>
        <dbReference type="EMBL" id="CAF1381418.1"/>
    </source>
</evidence>
<comment type="caution">
    <text evidence="5">The sequence shown here is derived from an EMBL/GenBank/DDBJ whole genome shotgun (WGS) entry which is preliminary data.</text>
</comment>
<sequence length="106" mass="12271">MLINNIKILQGIIIGLCVFLCSIILIITLYLLYRYRKESNDFQEKTNSNIIEIKPNNYSLTNETTSTIIEDFMRKSLELAQTLEKVADEKEKGISLKEKIEIDLQS</sequence>
<dbReference type="EMBL" id="CAJNOI010000213">
    <property type="protein sequence ID" value="CAF1187745.1"/>
    <property type="molecule type" value="Genomic_DNA"/>
</dbReference>
<keyword evidence="7" id="KW-1185">Reference proteome</keyword>
<organism evidence="5 7">
    <name type="scientific">Adineta steineri</name>
    <dbReference type="NCBI Taxonomy" id="433720"/>
    <lineage>
        <taxon>Eukaryota</taxon>
        <taxon>Metazoa</taxon>
        <taxon>Spiralia</taxon>
        <taxon>Gnathifera</taxon>
        <taxon>Rotifera</taxon>
        <taxon>Eurotatoria</taxon>
        <taxon>Bdelloidea</taxon>
        <taxon>Adinetida</taxon>
        <taxon>Adinetidae</taxon>
        <taxon>Adineta</taxon>
    </lineage>
</organism>
<evidence type="ECO:0000313" key="3">
    <source>
        <dbReference type="EMBL" id="CAF1187745.1"/>
    </source>
</evidence>
<proteinExistence type="predicted"/>
<accession>A0A815P1I0</accession>
<evidence type="ECO:0000256" key="1">
    <source>
        <dbReference type="SAM" id="Phobius"/>
    </source>
</evidence>
<keyword evidence="1" id="KW-1133">Transmembrane helix</keyword>
<dbReference type="OrthoDB" id="10108606at2759"/>
<dbReference type="EMBL" id="CAJNOM010000349">
    <property type="protein sequence ID" value="CAF1381418.1"/>
    <property type="molecule type" value="Genomic_DNA"/>
</dbReference>
<feature type="transmembrane region" description="Helical" evidence="1">
    <location>
        <begin position="12"/>
        <end position="33"/>
    </location>
</feature>
<dbReference type="EMBL" id="CAJNOM010000445">
    <property type="protein sequence ID" value="CAF1442416.1"/>
    <property type="molecule type" value="Genomic_DNA"/>
</dbReference>
<keyword evidence="1" id="KW-0812">Transmembrane</keyword>